<evidence type="ECO:0000313" key="2">
    <source>
        <dbReference type="Proteomes" id="UP000528460"/>
    </source>
</evidence>
<dbReference type="AlphaFoldDB" id="A0A7Y4JNE0"/>
<comment type="caution">
    <text evidence="1">The sequence shown here is derived from an EMBL/GenBank/DDBJ whole genome shotgun (WGS) entry which is preliminary data.</text>
</comment>
<organism evidence="1 2">
    <name type="scientific">Corallococcus exercitus</name>
    <dbReference type="NCBI Taxonomy" id="2316736"/>
    <lineage>
        <taxon>Bacteria</taxon>
        <taxon>Pseudomonadati</taxon>
        <taxon>Myxococcota</taxon>
        <taxon>Myxococcia</taxon>
        <taxon>Myxococcales</taxon>
        <taxon>Cystobacterineae</taxon>
        <taxon>Myxococcaceae</taxon>
        <taxon>Corallococcus</taxon>
    </lineage>
</organism>
<accession>A0A7Y4JNE0</accession>
<proteinExistence type="predicted"/>
<gene>
    <name evidence="1" type="ORF">HNS30_03750</name>
</gene>
<dbReference type="RefSeq" id="WP_171412416.1">
    <property type="nucleotide sequence ID" value="NZ_JABFJW010000017.1"/>
</dbReference>
<sequence length="348" mass="38472">MIPSFAIDPYLTALPENGLDTDLRNWLLALETWLRETDVSPYFWGHLHECSLKLLEQGRLPSFVELKKLSSELKSDINTGWLSRKMNTFFQDPSRSITTNLSITDCLASGPVSISPAEFKDRSPSTAEELAQGFLKIAIAKNAQNGFAQSIVVVTAAFQVEPSSSIHVSANVDIIEPPPISPLNNPVTSSIPVLFSPDEIIPILLPSQLLGGDGHDFIRAINIAARQFNTQPLNFTLHSNFLPSIRGRSIASDNAALEKLIRTCASVILNQAKDLKLNLRPLRKSETADSPQRTRDGDKAKAWRLTVTKNGVGWRMQYWHIPPASPEQLGTIQFANVLGKQEDETIPE</sequence>
<dbReference type="Proteomes" id="UP000528460">
    <property type="component" value="Unassembled WGS sequence"/>
</dbReference>
<evidence type="ECO:0000313" key="1">
    <source>
        <dbReference type="EMBL" id="NOK08151.1"/>
    </source>
</evidence>
<dbReference type="EMBL" id="JABFJW010000017">
    <property type="protein sequence ID" value="NOK08151.1"/>
    <property type="molecule type" value="Genomic_DNA"/>
</dbReference>
<reference evidence="1 2" key="1">
    <citation type="submission" date="2020-05" db="EMBL/GenBank/DDBJ databases">
        <authorList>
            <person name="Whitworth D."/>
        </authorList>
    </citation>
    <scope>NUCLEOTIDE SEQUENCE [LARGE SCALE GENOMIC DNA]</scope>
    <source>
        <strain evidence="1 2">CA046A</strain>
    </source>
</reference>
<name>A0A7Y4JNE0_9BACT</name>
<protein>
    <submittedName>
        <fullName evidence="1">Uncharacterized protein</fullName>
    </submittedName>
</protein>